<accession>A0A0A2XFR3</accession>
<proteinExistence type="predicted"/>
<dbReference type="Proteomes" id="UP000030526">
    <property type="component" value="Unassembled WGS sequence"/>
</dbReference>
<organism evidence="2 3">
    <name type="scientific">Gallibacterium anatis</name>
    <dbReference type="NCBI Taxonomy" id="750"/>
    <lineage>
        <taxon>Bacteria</taxon>
        <taxon>Pseudomonadati</taxon>
        <taxon>Pseudomonadota</taxon>
        <taxon>Gammaproteobacteria</taxon>
        <taxon>Pasteurellales</taxon>
        <taxon>Pasteurellaceae</taxon>
        <taxon>Gallibacterium</taxon>
    </lineage>
</organism>
<dbReference type="Pfam" id="PF05565">
    <property type="entry name" value="Sipho_Gp157"/>
    <property type="match status" value="1"/>
</dbReference>
<evidence type="ECO:0000313" key="3">
    <source>
        <dbReference type="Proteomes" id="UP000030526"/>
    </source>
</evidence>
<feature type="coiled-coil region" evidence="1">
    <location>
        <begin position="50"/>
        <end position="87"/>
    </location>
</feature>
<comment type="caution">
    <text evidence="2">The sequence shown here is derived from an EMBL/GenBank/DDBJ whole genome shotgun (WGS) entry which is preliminary data.</text>
</comment>
<evidence type="ECO:0000313" key="2">
    <source>
        <dbReference type="EMBL" id="KGQ29857.1"/>
    </source>
</evidence>
<gene>
    <name evidence="2" type="ORF">JP32_10150</name>
</gene>
<reference evidence="2 3" key="1">
    <citation type="submission" date="2014-08" db="EMBL/GenBank/DDBJ databases">
        <title>Chaperone-usher fimbriae in a diverse selection of Gallibacterium genomes.</title>
        <authorList>
            <person name="Kudirkiene E."/>
            <person name="Bager R.J."/>
            <person name="Johnson T.J."/>
            <person name="Bojesen A.M."/>
        </authorList>
    </citation>
    <scope>NUCLEOTIDE SEQUENCE [LARGE SCALE GENOMIC DNA]</scope>
    <source>
        <strain evidence="2 3">20558/3kl.</strain>
    </source>
</reference>
<dbReference type="RefSeq" id="WP_039084698.1">
    <property type="nucleotide sequence ID" value="NZ_JPXS01000060.1"/>
</dbReference>
<evidence type="ECO:0000256" key="1">
    <source>
        <dbReference type="SAM" id="Coils"/>
    </source>
</evidence>
<protein>
    <recommendedName>
        <fullName evidence="4">Siphovirus Gp157</fullName>
    </recommendedName>
</protein>
<dbReference type="AlphaFoldDB" id="A0A0A2XFR3"/>
<keyword evidence="1" id="KW-0175">Coiled coil</keyword>
<evidence type="ECO:0008006" key="4">
    <source>
        <dbReference type="Google" id="ProtNLM"/>
    </source>
</evidence>
<dbReference type="InterPro" id="IPR008840">
    <property type="entry name" value="Sipho_Gp157"/>
</dbReference>
<sequence>MSLYDLSERLKNINELLDDEEFTNEQAVIDAFNCLEMEFEDKVAEVWKLHKETEILAETAKAEKQRLEKIQKMYERKQQRLRNLIYASMLNSGTNEIKNPLFKLKMTDPIMNKVDIAENAVIPDEFYIPQDPKLDRVALLNALKNGAEIQGVVLTGSRQLRGL</sequence>
<name>A0A0A2XFR3_9PAST</name>
<dbReference type="EMBL" id="JPXS01000060">
    <property type="protein sequence ID" value="KGQ29857.1"/>
    <property type="molecule type" value="Genomic_DNA"/>
</dbReference>